<keyword evidence="5" id="KW-1185">Reference proteome</keyword>
<dbReference type="GO" id="GO:0016020">
    <property type="term" value="C:membrane"/>
    <property type="evidence" value="ECO:0007669"/>
    <property type="project" value="InterPro"/>
</dbReference>
<dbReference type="InterPro" id="IPR043130">
    <property type="entry name" value="CDP-OH_PTrfase_TM_dom"/>
</dbReference>
<dbReference type="Proteomes" id="UP000199382">
    <property type="component" value="Unassembled WGS sequence"/>
</dbReference>
<dbReference type="EMBL" id="FNEK01000057">
    <property type="protein sequence ID" value="SDK87659.1"/>
    <property type="molecule type" value="Genomic_DNA"/>
</dbReference>
<dbReference type="GO" id="GO:0016780">
    <property type="term" value="F:phosphotransferase activity, for other substituted phosphate groups"/>
    <property type="evidence" value="ECO:0007669"/>
    <property type="project" value="InterPro"/>
</dbReference>
<dbReference type="AlphaFoldDB" id="A0A1G9FH07"/>
<name>A0A1G9FH07_9RHOB</name>
<proteinExistence type="inferred from homology"/>
<dbReference type="PROSITE" id="PS00379">
    <property type="entry name" value="CDP_ALCOHOL_P_TRANSF"/>
    <property type="match status" value="1"/>
</dbReference>
<organism evidence="4 5">
    <name type="scientific">Aliiruegeria lutimaris</name>
    <dbReference type="NCBI Taxonomy" id="571298"/>
    <lineage>
        <taxon>Bacteria</taxon>
        <taxon>Pseudomonadati</taxon>
        <taxon>Pseudomonadota</taxon>
        <taxon>Alphaproteobacteria</taxon>
        <taxon>Rhodobacterales</taxon>
        <taxon>Roseobacteraceae</taxon>
        <taxon>Aliiruegeria</taxon>
    </lineage>
</organism>
<keyword evidence="1 2" id="KW-0808">Transferase</keyword>
<feature type="transmembrane region" description="Helical" evidence="3">
    <location>
        <begin position="42"/>
        <end position="61"/>
    </location>
</feature>
<dbReference type="Gene3D" id="1.20.120.1760">
    <property type="match status" value="1"/>
</dbReference>
<feature type="transmembrane region" description="Helical" evidence="3">
    <location>
        <begin position="96"/>
        <end position="119"/>
    </location>
</feature>
<gene>
    <name evidence="4" type="ORF">SAMN04488026_105723</name>
</gene>
<dbReference type="InterPro" id="IPR048254">
    <property type="entry name" value="CDP_ALCOHOL_P_TRANSF_CS"/>
</dbReference>
<dbReference type="InterPro" id="IPR000462">
    <property type="entry name" value="CDP-OH_P_trans"/>
</dbReference>
<dbReference type="Pfam" id="PF01066">
    <property type="entry name" value="CDP-OH_P_transf"/>
    <property type="match status" value="1"/>
</dbReference>
<feature type="transmembrane region" description="Helical" evidence="3">
    <location>
        <begin position="67"/>
        <end position="84"/>
    </location>
</feature>
<feature type="transmembrane region" description="Helical" evidence="3">
    <location>
        <begin position="236"/>
        <end position="256"/>
    </location>
</feature>
<evidence type="ECO:0000256" key="2">
    <source>
        <dbReference type="RuleBase" id="RU003750"/>
    </source>
</evidence>
<comment type="similarity">
    <text evidence="2">Belongs to the CDP-alcohol phosphatidyltransferase class-I family.</text>
</comment>
<keyword evidence="3" id="KW-1133">Transmembrane helix</keyword>
<accession>A0A1G9FH07</accession>
<reference evidence="4 5" key="1">
    <citation type="submission" date="2016-10" db="EMBL/GenBank/DDBJ databases">
        <authorList>
            <person name="de Groot N.N."/>
        </authorList>
    </citation>
    <scope>NUCLEOTIDE SEQUENCE [LARGE SCALE GENOMIC DNA]</scope>
    <source>
        <strain evidence="4 5">DSM 25294</strain>
    </source>
</reference>
<evidence type="ECO:0000256" key="1">
    <source>
        <dbReference type="ARBA" id="ARBA00022679"/>
    </source>
</evidence>
<dbReference type="GO" id="GO:0008654">
    <property type="term" value="P:phospholipid biosynthetic process"/>
    <property type="evidence" value="ECO:0007669"/>
    <property type="project" value="InterPro"/>
</dbReference>
<keyword evidence="3" id="KW-0812">Transmembrane</keyword>
<evidence type="ECO:0000313" key="4">
    <source>
        <dbReference type="EMBL" id="SDK87659.1"/>
    </source>
</evidence>
<keyword evidence="3" id="KW-0472">Membrane</keyword>
<sequence>MRLDIAVARPIIVAMATPYQEISGTAVKRAASGDTLLPWRGLLLSGSLGLTIWAGLHFAFFDTIARSYWLVGLGLCIAALSLLARQLPVHYPHAVLGACNAVTLLRGALMLALVTPLIAGTERGWPEFAVAAVAAGLDGVDGWLARRSGLISDFGARFDMETDSCLALVLALHALADGLAWPFAVILGASRFLFLAAMVVAPWLRGPLPERFSRKAVCALQIAALVALQAPSLAGAAGLGLLAATGAALAVLASFARDIHWLWGQRA</sequence>
<protein>
    <submittedName>
        <fullName evidence="4">Phosphatidylglycerophosphate synthase</fullName>
    </submittedName>
</protein>
<dbReference type="STRING" id="571298.SAMN04488026_105723"/>
<evidence type="ECO:0000256" key="3">
    <source>
        <dbReference type="SAM" id="Phobius"/>
    </source>
</evidence>
<evidence type="ECO:0000313" key="5">
    <source>
        <dbReference type="Proteomes" id="UP000199382"/>
    </source>
</evidence>